<dbReference type="Gene3D" id="1.20.1720.10">
    <property type="entry name" value="Multidrug resistance protein D"/>
    <property type="match status" value="1"/>
</dbReference>
<dbReference type="PROSITE" id="PS50850">
    <property type="entry name" value="MFS"/>
    <property type="match status" value="1"/>
</dbReference>
<feature type="domain" description="Major facilitator superfamily (MFS) profile" evidence="7">
    <location>
        <begin position="35"/>
        <end position="419"/>
    </location>
</feature>
<evidence type="ECO:0000256" key="6">
    <source>
        <dbReference type="SAM" id="Phobius"/>
    </source>
</evidence>
<keyword evidence="4 6" id="KW-1133">Transmembrane helix</keyword>
<dbReference type="GO" id="GO:0015385">
    <property type="term" value="F:sodium:proton antiporter activity"/>
    <property type="evidence" value="ECO:0007669"/>
    <property type="project" value="TreeGrafter"/>
</dbReference>
<feature type="transmembrane region" description="Helical" evidence="6">
    <location>
        <begin position="126"/>
        <end position="147"/>
    </location>
</feature>
<keyword evidence="3 6" id="KW-0812">Transmembrane</keyword>
<comment type="subcellular location">
    <subcellularLocation>
        <location evidence="1">Membrane</location>
        <topology evidence="1">Multi-pass membrane protein</topology>
    </subcellularLocation>
</comment>
<feature type="transmembrane region" description="Helical" evidence="6">
    <location>
        <begin position="361"/>
        <end position="383"/>
    </location>
</feature>
<evidence type="ECO:0000313" key="9">
    <source>
        <dbReference type="Proteomes" id="UP000248198"/>
    </source>
</evidence>
<dbReference type="InterPro" id="IPR011701">
    <property type="entry name" value="MFS"/>
</dbReference>
<protein>
    <submittedName>
        <fullName evidence="8">Multidrug resistance protein</fullName>
    </submittedName>
</protein>
<sequence>MLFESHNYAFDFNKHGSWIIRNFAASMKEKNQGVATLLAFTLLPLSGFATDIYIPSLPTMAAEMNVSSIQVQLTLSLFLISYGISQLFIGSVLDSFGRYKVCLVSLVIFALASLVIAATHNIYLIYLMRIIHGLTVGAIIVAKRAYFVDVFSGDKLKHYLSLFSIIWSTGPIVAPFIGGYLQSAFGWESNFYFLAAMAFVLVILELIYSGETIVHFTEFNFRKIVNIYTNMITTASFSLGIIMLGLAYCMVMIYNMTGPFIIEHHLHLTPVVAGYSSLVLGFAWMVGGFIGKATINRPFFKRLVVNLALQLLFVGIMMVSVHFISNLYSMIFFAFIIHVGAGYTFNNYFTYCLGKFPKNAGIAGGLTGGITYVIVSFLSYGVVNVVPAKDESNLSYSYLILIVLSIGIMFAISRIRNKEAGPV</sequence>
<feature type="transmembrane region" description="Helical" evidence="6">
    <location>
        <begin position="69"/>
        <end position="89"/>
    </location>
</feature>
<evidence type="ECO:0000259" key="7">
    <source>
        <dbReference type="PROSITE" id="PS50850"/>
    </source>
</evidence>
<accession>A0A318UFZ9</accession>
<feature type="transmembrane region" description="Helical" evidence="6">
    <location>
        <begin position="190"/>
        <end position="208"/>
    </location>
</feature>
<feature type="transmembrane region" description="Helical" evidence="6">
    <location>
        <begin position="159"/>
        <end position="178"/>
    </location>
</feature>
<feature type="transmembrane region" description="Helical" evidence="6">
    <location>
        <begin position="273"/>
        <end position="291"/>
    </location>
</feature>
<feature type="transmembrane region" description="Helical" evidence="6">
    <location>
        <begin position="34"/>
        <end position="54"/>
    </location>
</feature>
<evidence type="ECO:0000256" key="2">
    <source>
        <dbReference type="ARBA" id="ARBA00022448"/>
    </source>
</evidence>
<evidence type="ECO:0000313" key="8">
    <source>
        <dbReference type="EMBL" id="PYF74410.1"/>
    </source>
</evidence>
<dbReference type="GO" id="GO:0005886">
    <property type="term" value="C:plasma membrane"/>
    <property type="evidence" value="ECO:0007669"/>
    <property type="project" value="TreeGrafter"/>
</dbReference>
<feature type="transmembrane region" description="Helical" evidence="6">
    <location>
        <begin position="330"/>
        <end position="349"/>
    </location>
</feature>
<dbReference type="InterPro" id="IPR036259">
    <property type="entry name" value="MFS_trans_sf"/>
</dbReference>
<evidence type="ECO:0000256" key="1">
    <source>
        <dbReference type="ARBA" id="ARBA00004141"/>
    </source>
</evidence>
<keyword evidence="5 6" id="KW-0472">Membrane</keyword>
<keyword evidence="2" id="KW-0813">Transport</keyword>
<dbReference type="EMBL" id="QKLU01000004">
    <property type="protein sequence ID" value="PYF74410.1"/>
    <property type="molecule type" value="Genomic_DNA"/>
</dbReference>
<organism evidence="8 9">
    <name type="scientific">Pedobacter nutrimenti</name>
    <dbReference type="NCBI Taxonomy" id="1241337"/>
    <lineage>
        <taxon>Bacteria</taxon>
        <taxon>Pseudomonadati</taxon>
        <taxon>Bacteroidota</taxon>
        <taxon>Sphingobacteriia</taxon>
        <taxon>Sphingobacteriales</taxon>
        <taxon>Sphingobacteriaceae</taxon>
        <taxon>Pedobacter</taxon>
    </lineage>
</organism>
<dbReference type="SUPFAM" id="SSF103473">
    <property type="entry name" value="MFS general substrate transporter"/>
    <property type="match status" value="1"/>
</dbReference>
<evidence type="ECO:0000256" key="4">
    <source>
        <dbReference type="ARBA" id="ARBA00022989"/>
    </source>
</evidence>
<dbReference type="PANTHER" id="PTHR23502:SF132">
    <property type="entry name" value="POLYAMINE TRANSPORTER 2-RELATED"/>
    <property type="match status" value="1"/>
</dbReference>
<feature type="transmembrane region" description="Helical" evidence="6">
    <location>
        <begin position="303"/>
        <end position="324"/>
    </location>
</feature>
<feature type="transmembrane region" description="Helical" evidence="6">
    <location>
        <begin position="228"/>
        <end position="253"/>
    </location>
</feature>
<dbReference type="InterPro" id="IPR020846">
    <property type="entry name" value="MFS_dom"/>
</dbReference>
<proteinExistence type="predicted"/>
<dbReference type="PANTHER" id="PTHR23502">
    <property type="entry name" value="MAJOR FACILITATOR SUPERFAMILY"/>
    <property type="match status" value="1"/>
</dbReference>
<evidence type="ECO:0000256" key="3">
    <source>
        <dbReference type="ARBA" id="ARBA00022692"/>
    </source>
</evidence>
<gene>
    <name evidence="8" type="ORF">B0O44_104581</name>
</gene>
<dbReference type="AlphaFoldDB" id="A0A318UFZ9"/>
<keyword evidence="9" id="KW-1185">Reference proteome</keyword>
<comment type="caution">
    <text evidence="8">The sequence shown here is derived from an EMBL/GenBank/DDBJ whole genome shotgun (WGS) entry which is preliminary data.</text>
</comment>
<feature type="transmembrane region" description="Helical" evidence="6">
    <location>
        <begin position="395"/>
        <end position="412"/>
    </location>
</feature>
<dbReference type="GO" id="GO:1990961">
    <property type="term" value="P:xenobiotic detoxification by transmembrane export across the plasma membrane"/>
    <property type="evidence" value="ECO:0007669"/>
    <property type="project" value="TreeGrafter"/>
</dbReference>
<reference evidence="8 9" key="1">
    <citation type="submission" date="2018-06" db="EMBL/GenBank/DDBJ databases">
        <title>Genomic Encyclopedia of Archaeal and Bacterial Type Strains, Phase II (KMG-II): from individual species to whole genera.</title>
        <authorList>
            <person name="Goeker M."/>
        </authorList>
    </citation>
    <scope>NUCLEOTIDE SEQUENCE [LARGE SCALE GENOMIC DNA]</scope>
    <source>
        <strain evidence="8 9">DSM 27372</strain>
    </source>
</reference>
<dbReference type="Pfam" id="PF07690">
    <property type="entry name" value="MFS_1"/>
    <property type="match status" value="1"/>
</dbReference>
<evidence type="ECO:0000256" key="5">
    <source>
        <dbReference type="ARBA" id="ARBA00023136"/>
    </source>
</evidence>
<dbReference type="Proteomes" id="UP000248198">
    <property type="component" value="Unassembled WGS sequence"/>
</dbReference>
<feature type="transmembrane region" description="Helical" evidence="6">
    <location>
        <begin position="101"/>
        <end position="120"/>
    </location>
</feature>
<name>A0A318UFZ9_9SPHI</name>